<keyword evidence="4" id="KW-0677">Repeat</keyword>
<feature type="region of interest" description="Disordered" evidence="9">
    <location>
        <begin position="383"/>
        <end position="416"/>
    </location>
</feature>
<evidence type="ECO:0008006" key="12">
    <source>
        <dbReference type="Google" id="ProtNLM"/>
    </source>
</evidence>
<keyword evidence="6" id="KW-1133">Transmembrane helix</keyword>
<proteinExistence type="predicted"/>
<accession>C3ZYS6</accession>
<feature type="compositionally biased region" description="Polar residues" evidence="9">
    <location>
        <begin position="384"/>
        <end position="409"/>
    </location>
</feature>
<dbReference type="InterPro" id="IPR001611">
    <property type="entry name" value="Leu-rich_rpt"/>
</dbReference>
<evidence type="ECO:0000256" key="8">
    <source>
        <dbReference type="ARBA" id="ARBA00023157"/>
    </source>
</evidence>
<evidence type="ECO:0000256" key="6">
    <source>
        <dbReference type="ARBA" id="ARBA00022989"/>
    </source>
</evidence>
<reference evidence="11" key="1">
    <citation type="journal article" date="2008" name="Nature">
        <title>The amphioxus genome and the evolution of the chordate karyotype.</title>
        <authorList>
            <consortium name="US DOE Joint Genome Institute (JGI-PGF)"/>
            <person name="Putnam N.H."/>
            <person name="Butts T."/>
            <person name="Ferrier D.E.K."/>
            <person name="Furlong R.F."/>
            <person name="Hellsten U."/>
            <person name="Kawashima T."/>
            <person name="Robinson-Rechavi M."/>
            <person name="Shoguchi E."/>
            <person name="Terry A."/>
            <person name="Yu J.-K."/>
            <person name="Benito-Gutierrez E.L."/>
            <person name="Dubchak I."/>
            <person name="Garcia-Fernandez J."/>
            <person name="Gibson-Brown J.J."/>
            <person name="Grigoriev I.V."/>
            <person name="Horton A.C."/>
            <person name="de Jong P.J."/>
            <person name="Jurka J."/>
            <person name="Kapitonov V.V."/>
            <person name="Kohara Y."/>
            <person name="Kuroki Y."/>
            <person name="Lindquist E."/>
            <person name="Lucas S."/>
            <person name="Osoegawa K."/>
            <person name="Pennacchio L.A."/>
            <person name="Salamov A.A."/>
            <person name="Satou Y."/>
            <person name="Sauka-Spengler T."/>
            <person name="Schmutz J."/>
            <person name="Shin-I T."/>
            <person name="Toyoda A."/>
            <person name="Bronner-Fraser M."/>
            <person name="Fujiyama A."/>
            <person name="Holland L.Z."/>
            <person name="Holland P.W.H."/>
            <person name="Satoh N."/>
            <person name="Rokhsar D.S."/>
        </authorList>
    </citation>
    <scope>NUCLEOTIDE SEQUENCE [LARGE SCALE GENOMIC DNA]</scope>
    <source>
        <strain evidence="11">S238N-H82</strain>
        <tissue evidence="11">Testes</tissue>
    </source>
</reference>
<name>C3ZYS6_BRAFL</name>
<dbReference type="PANTHER" id="PTHR22650:SF4">
    <property type="entry name" value="LEUCINE-RICH REPEAT AND TRANSMEMBRANE DOMAIN-CONTAINING PROTEIN 2-LIKE"/>
    <property type="match status" value="1"/>
</dbReference>
<evidence type="ECO:0000256" key="1">
    <source>
        <dbReference type="ARBA" id="ARBA00004167"/>
    </source>
</evidence>
<keyword evidence="2" id="KW-0433">Leucine-rich repeat</keyword>
<dbReference type="InterPro" id="IPR003591">
    <property type="entry name" value="Leu-rich_rpt_typical-subtyp"/>
</dbReference>
<evidence type="ECO:0000256" key="9">
    <source>
        <dbReference type="SAM" id="MobiDB-lite"/>
    </source>
</evidence>
<keyword evidence="5" id="KW-0130">Cell adhesion</keyword>
<evidence type="ECO:0000256" key="7">
    <source>
        <dbReference type="ARBA" id="ARBA00023136"/>
    </source>
</evidence>
<feature type="signal peptide" evidence="10">
    <location>
        <begin position="1"/>
        <end position="24"/>
    </location>
</feature>
<keyword evidence="10" id="KW-0732">Signal</keyword>
<evidence type="ECO:0000256" key="3">
    <source>
        <dbReference type="ARBA" id="ARBA00022692"/>
    </source>
</evidence>
<dbReference type="SUPFAM" id="SSF52058">
    <property type="entry name" value="L domain-like"/>
    <property type="match status" value="1"/>
</dbReference>
<evidence type="ECO:0000256" key="2">
    <source>
        <dbReference type="ARBA" id="ARBA00022614"/>
    </source>
</evidence>
<dbReference type="InParanoid" id="C3ZYS6"/>
<dbReference type="eggNOG" id="KOG4237">
    <property type="taxonomic scope" value="Eukaryota"/>
</dbReference>
<feature type="chain" id="PRO_5002937022" description="LRRCT domain-containing protein" evidence="10">
    <location>
        <begin position="25"/>
        <end position="416"/>
    </location>
</feature>
<protein>
    <recommendedName>
        <fullName evidence="12">LRRCT domain-containing protein</fullName>
    </recommendedName>
</protein>
<dbReference type="AlphaFoldDB" id="C3ZYS6"/>
<sequence length="416" mass="45207">MGRNMRHLLMFLLIILKEPNMPEADCSCPPTPPLRRLHLTSIPQNLLTSTCWLFLSHNQIKIIQPGAFSNLPQLQLLDLTSNQITLIKPAGLALVGTVILTIWCKRRTNNSPSDPSSGPNIALSNLNMTGTVVINGHYYRTEQDHDHQYEDIDQHNQTRQGQSKAITQSNKNITATVMTSGLDQQYEDMAPQHNQTGQGQSQATTESNPNTTASVGSSDHGQSTAQGHPQAITEFKNPSYGTGHIASMQSALYKVVGQSQAITEPNPNTTASVEASDDGQSTVQGHRQAIIELKIPSYGTGQIVSMQSPLYKVVGPSHAITESNTNTTAAVIPSVLDQQYENMAPQHNQTGQGQSHAITESNPNTTATVMTSGLDQQYEDMAPQHNQTGQGQSQAINESNPNTTATVMTSGYDHWY</sequence>
<dbReference type="InterPro" id="IPR052313">
    <property type="entry name" value="GPIb-IX-V_Complex"/>
</dbReference>
<dbReference type="InterPro" id="IPR032675">
    <property type="entry name" value="LRR_dom_sf"/>
</dbReference>
<keyword evidence="8" id="KW-1015">Disulfide bond</keyword>
<evidence type="ECO:0000256" key="10">
    <source>
        <dbReference type="SAM" id="SignalP"/>
    </source>
</evidence>
<feature type="region of interest" description="Disordered" evidence="9">
    <location>
        <begin position="347"/>
        <end position="368"/>
    </location>
</feature>
<evidence type="ECO:0000313" key="11">
    <source>
        <dbReference type="EMBL" id="EEN42311.1"/>
    </source>
</evidence>
<dbReference type="PANTHER" id="PTHR22650">
    <property type="entry name" value="GLYCOPROTEIN IB BETA"/>
    <property type="match status" value="1"/>
</dbReference>
<keyword evidence="3" id="KW-0812">Transmembrane</keyword>
<dbReference type="Gene3D" id="3.80.10.10">
    <property type="entry name" value="Ribonuclease Inhibitor"/>
    <property type="match status" value="1"/>
</dbReference>
<organism>
    <name type="scientific">Branchiostoma floridae</name>
    <name type="common">Florida lancelet</name>
    <name type="synonym">Amphioxus</name>
    <dbReference type="NCBI Taxonomy" id="7739"/>
    <lineage>
        <taxon>Eukaryota</taxon>
        <taxon>Metazoa</taxon>
        <taxon>Chordata</taxon>
        <taxon>Cephalochordata</taxon>
        <taxon>Leptocardii</taxon>
        <taxon>Amphioxiformes</taxon>
        <taxon>Branchiostomatidae</taxon>
        <taxon>Branchiostoma</taxon>
    </lineage>
</organism>
<dbReference type="Pfam" id="PF13855">
    <property type="entry name" value="LRR_8"/>
    <property type="match status" value="1"/>
</dbReference>
<feature type="compositionally biased region" description="Polar residues" evidence="9">
    <location>
        <begin position="192"/>
        <end position="227"/>
    </location>
</feature>
<feature type="region of interest" description="Disordered" evidence="9">
    <location>
        <begin position="191"/>
        <end position="228"/>
    </location>
</feature>
<dbReference type="SMART" id="SM00369">
    <property type="entry name" value="LRR_TYP"/>
    <property type="match status" value="2"/>
</dbReference>
<keyword evidence="7" id="KW-0472">Membrane</keyword>
<evidence type="ECO:0000256" key="4">
    <source>
        <dbReference type="ARBA" id="ARBA00022737"/>
    </source>
</evidence>
<dbReference type="EMBL" id="GG666735">
    <property type="protein sequence ID" value="EEN42311.1"/>
    <property type="molecule type" value="Genomic_DNA"/>
</dbReference>
<gene>
    <name evidence="11" type="ORF">BRAFLDRAFT_82906</name>
</gene>
<comment type="subcellular location">
    <subcellularLocation>
        <location evidence="1">Membrane</location>
        <topology evidence="1">Single-pass membrane protein</topology>
    </subcellularLocation>
</comment>
<evidence type="ECO:0000256" key="5">
    <source>
        <dbReference type="ARBA" id="ARBA00022889"/>
    </source>
</evidence>